<evidence type="ECO:0000313" key="2">
    <source>
        <dbReference type="EMBL" id="MDT7041661.1"/>
    </source>
</evidence>
<protein>
    <submittedName>
        <fullName evidence="2">Methyltransferase domain-containing protein</fullName>
    </submittedName>
</protein>
<keyword evidence="2" id="KW-0808">Transferase</keyword>
<gene>
    <name evidence="2" type="ORF">PPG34_04815</name>
</gene>
<dbReference type="GO" id="GO:0008168">
    <property type="term" value="F:methyltransferase activity"/>
    <property type="evidence" value="ECO:0007669"/>
    <property type="project" value="UniProtKB-KW"/>
</dbReference>
<organism evidence="2 3">
    <name type="scientific">Candidatus Nitronereus thalassa</name>
    <dbReference type="NCBI Taxonomy" id="3020898"/>
    <lineage>
        <taxon>Bacteria</taxon>
        <taxon>Pseudomonadati</taxon>
        <taxon>Nitrospirota</taxon>
        <taxon>Nitrospiria</taxon>
        <taxon>Nitrospirales</taxon>
        <taxon>Nitrospiraceae</taxon>
        <taxon>Candidatus Nitronereus</taxon>
    </lineage>
</organism>
<keyword evidence="3" id="KW-1185">Reference proteome</keyword>
<dbReference type="Gene3D" id="3.40.50.150">
    <property type="entry name" value="Vaccinia Virus protein VP39"/>
    <property type="match status" value="1"/>
</dbReference>
<dbReference type="Pfam" id="PF08241">
    <property type="entry name" value="Methyltransf_11"/>
    <property type="match status" value="1"/>
</dbReference>
<dbReference type="PANTHER" id="PTHR43861:SF1">
    <property type="entry name" value="TRANS-ACONITATE 2-METHYLTRANSFERASE"/>
    <property type="match status" value="1"/>
</dbReference>
<accession>A0ABU3K5L7</accession>
<evidence type="ECO:0000259" key="1">
    <source>
        <dbReference type="Pfam" id="PF08241"/>
    </source>
</evidence>
<dbReference type="CDD" id="cd02440">
    <property type="entry name" value="AdoMet_MTases"/>
    <property type="match status" value="1"/>
</dbReference>
<feature type="domain" description="Methyltransferase type 11" evidence="1">
    <location>
        <begin position="7"/>
        <end position="100"/>
    </location>
</feature>
<dbReference type="SUPFAM" id="SSF53335">
    <property type="entry name" value="S-adenosyl-L-methionine-dependent methyltransferases"/>
    <property type="match status" value="1"/>
</dbReference>
<dbReference type="RefSeq" id="WP_313832009.1">
    <property type="nucleotide sequence ID" value="NZ_JAQOUE010000001.1"/>
</dbReference>
<dbReference type="EMBL" id="JAQOUE010000001">
    <property type="protein sequence ID" value="MDT7041661.1"/>
    <property type="molecule type" value="Genomic_DNA"/>
</dbReference>
<name>A0ABU3K5L7_9BACT</name>
<sequence length="229" mass="25717">MTGARILEAGSGAGRFTEILCRTGATVFSFDYSNAIEANALNNGANPNLHLFQGDILTIPLPEASFDHVLCLGVLQHTRDPRRCFLSLARHIKPGGDVVIDVYRRSFATLLQWKYFLRPLTRNMKSFRLYRFLKTIIPVLIGPTRCLRSVAGRVGARLSPIVEYTHLGLAPEQNLEWALLDTFDMYAPAYDKPQTLGEVRRWFQEAGLIDVEVFNGINGIVGRGRRPIE</sequence>
<dbReference type="InterPro" id="IPR029063">
    <property type="entry name" value="SAM-dependent_MTases_sf"/>
</dbReference>
<reference evidence="2 3" key="1">
    <citation type="journal article" date="2023" name="ISME J.">
        <title>Cultivation and genomic characterization of novel and ubiquitous marine nitrite-oxidizing bacteria from the Nitrospirales.</title>
        <authorList>
            <person name="Mueller A.J."/>
            <person name="Daebeler A."/>
            <person name="Herbold C.W."/>
            <person name="Kirkegaard R.H."/>
            <person name="Daims H."/>
        </authorList>
    </citation>
    <scope>NUCLEOTIDE SEQUENCE [LARGE SCALE GENOMIC DNA]</scope>
    <source>
        <strain evidence="2 3">EB</strain>
    </source>
</reference>
<dbReference type="InterPro" id="IPR013216">
    <property type="entry name" value="Methyltransf_11"/>
</dbReference>
<dbReference type="GO" id="GO:0032259">
    <property type="term" value="P:methylation"/>
    <property type="evidence" value="ECO:0007669"/>
    <property type="project" value="UniProtKB-KW"/>
</dbReference>
<keyword evidence="2" id="KW-0489">Methyltransferase</keyword>
<dbReference type="Proteomes" id="UP001250932">
    <property type="component" value="Unassembled WGS sequence"/>
</dbReference>
<proteinExistence type="predicted"/>
<evidence type="ECO:0000313" key="3">
    <source>
        <dbReference type="Proteomes" id="UP001250932"/>
    </source>
</evidence>
<dbReference type="PANTHER" id="PTHR43861">
    <property type="entry name" value="TRANS-ACONITATE 2-METHYLTRANSFERASE-RELATED"/>
    <property type="match status" value="1"/>
</dbReference>
<comment type="caution">
    <text evidence="2">The sequence shown here is derived from an EMBL/GenBank/DDBJ whole genome shotgun (WGS) entry which is preliminary data.</text>
</comment>